<dbReference type="PANTHER" id="PTHR47331">
    <property type="entry name" value="PHD-TYPE DOMAIN-CONTAINING PROTEIN"/>
    <property type="match status" value="1"/>
</dbReference>
<gene>
    <name evidence="1" type="ORF">PAPOLLO_LOCUS2058</name>
</gene>
<protein>
    <submittedName>
        <fullName evidence="1">(apollo) hypothetical protein</fullName>
    </submittedName>
</protein>
<dbReference type="OrthoDB" id="6930757at2759"/>
<organism evidence="1 2">
    <name type="scientific">Parnassius apollo</name>
    <name type="common">Apollo butterfly</name>
    <name type="synonym">Papilio apollo</name>
    <dbReference type="NCBI Taxonomy" id="110799"/>
    <lineage>
        <taxon>Eukaryota</taxon>
        <taxon>Metazoa</taxon>
        <taxon>Ecdysozoa</taxon>
        <taxon>Arthropoda</taxon>
        <taxon>Hexapoda</taxon>
        <taxon>Insecta</taxon>
        <taxon>Pterygota</taxon>
        <taxon>Neoptera</taxon>
        <taxon>Endopterygota</taxon>
        <taxon>Lepidoptera</taxon>
        <taxon>Glossata</taxon>
        <taxon>Ditrysia</taxon>
        <taxon>Papilionoidea</taxon>
        <taxon>Papilionidae</taxon>
        <taxon>Parnassiinae</taxon>
        <taxon>Parnassini</taxon>
        <taxon>Parnassius</taxon>
        <taxon>Parnassius</taxon>
    </lineage>
</organism>
<accession>A0A8S3W4N2</accession>
<dbReference type="Proteomes" id="UP000691718">
    <property type="component" value="Unassembled WGS sequence"/>
</dbReference>
<dbReference type="PANTHER" id="PTHR47331:SF6">
    <property type="entry name" value="DOUBLECORTIN DOMAIN-CONTAINING PROTEIN"/>
    <property type="match status" value="1"/>
</dbReference>
<proteinExistence type="predicted"/>
<sequence length="242" mass="27319">MFCCIHINADQQPLQCILWREEPHHELQTFKLTTLSFGLKPAPHIATRCLLHLAQETRTALQQLPDAARSSAELSVAAAAAAAIEEHFYADDLLLSGDDEHRIAQVALEVDRVLRTANFHLPPHKHMGQPYMCLQPMHKAKLYLISIELSAALLLAVNMKDMQSALKVSIDDIQYWSDSTITLAWINTEPHKLNRFVANRVTRIQALTDQSKWRWVPSNENPADLLSRGVLPDKLVNCTSTF</sequence>
<comment type="caution">
    <text evidence="1">The sequence shown here is derived from an EMBL/GenBank/DDBJ whole genome shotgun (WGS) entry which is preliminary data.</text>
</comment>
<dbReference type="EMBL" id="CAJQZP010000150">
    <property type="protein sequence ID" value="CAG4940695.1"/>
    <property type="molecule type" value="Genomic_DNA"/>
</dbReference>
<reference evidence="1" key="1">
    <citation type="submission" date="2021-04" db="EMBL/GenBank/DDBJ databases">
        <authorList>
            <person name="Tunstrom K."/>
        </authorList>
    </citation>
    <scope>NUCLEOTIDE SEQUENCE</scope>
</reference>
<dbReference type="AlphaFoldDB" id="A0A8S3W4N2"/>
<evidence type="ECO:0000313" key="2">
    <source>
        <dbReference type="Proteomes" id="UP000691718"/>
    </source>
</evidence>
<name>A0A8S3W4N2_PARAO</name>
<evidence type="ECO:0000313" key="1">
    <source>
        <dbReference type="EMBL" id="CAG4940695.1"/>
    </source>
</evidence>
<keyword evidence="2" id="KW-1185">Reference proteome</keyword>